<dbReference type="EMBL" id="JAZHGA010000026">
    <property type="protein sequence ID" value="MEM5343698.1"/>
    <property type="molecule type" value="Genomic_DNA"/>
</dbReference>
<accession>A0A5C6VF42</accession>
<dbReference type="GO" id="GO:0005829">
    <property type="term" value="C:cytosol"/>
    <property type="evidence" value="ECO:0007669"/>
    <property type="project" value="TreeGrafter"/>
</dbReference>
<evidence type="ECO:0000313" key="4">
    <source>
        <dbReference type="EMBL" id="TXC83992.1"/>
    </source>
</evidence>
<dbReference type="Pfam" id="PF01075">
    <property type="entry name" value="Glyco_transf_9"/>
    <property type="match status" value="1"/>
</dbReference>
<gene>
    <name evidence="4" type="ORF">FRZ40_27045</name>
    <name evidence="3" type="ORF">V4C56_29280</name>
</gene>
<dbReference type="Proteomes" id="UP000321776">
    <property type="component" value="Unassembled WGS sequence"/>
</dbReference>
<keyword evidence="1 3" id="KW-0328">Glycosyltransferase</keyword>
<dbReference type="AlphaFoldDB" id="A0A5C6VF42"/>
<dbReference type="SUPFAM" id="SSF53756">
    <property type="entry name" value="UDP-Glycosyltransferase/glycogen phosphorylase"/>
    <property type="match status" value="1"/>
</dbReference>
<reference evidence="4" key="2">
    <citation type="submission" date="2019-08" db="EMBL/GenBank/DDBJ databases">
        <authorList>
            <person name="Im W.-T."/>
        </authorList>
    </citation>
    <scope>NUCLEOTIDE SEQUENCE</scope>
    <source>
        <strain evidence="4">NF 2-5-3</strain>
    </source>
</reference>
<reference evidence="3 6" key="3">
    <citation type="submission" date="2024-01" db="EMBL/GenBank/DDBJ databases">
        <title>The diversity of rhizobia nodulating Mimosa spp. in eleven states of Brazil covering several biomes is determined by host plant, location, and edaphic factors.</title>
        <authorList>
            <person name="Rouws L."/>
            <person name="Barauna A."/>
            <person name="Beukes C."/>
            <person name="De Faria S.M."/>
            <person name="Gross E."/>
            <person name="Dos Reis Junior F.B."/>
            <person name="Simon M."/>
            <person name="Maluk M."/>
            <person name="Odee D.W."/>
            <person name="Kenicer G."/>
            <person name="Young J.P.W."/>
            <person name="Reis V.M."/>
            <person name="Zilli J."/>
            <person name="James E.K."/>
        </authorList>
    </citation>
    <scope>NUCLEOTIDE SEQUENCE [LARGE SCALE GENOMIC DNA]</scope>
    <source>
        <strain evidence="3 6">JPY530</strain>
    </source>
</reference>
<evidence type="ECO:0000313" key="5">
    <source>
        <dbReference type="Proteomes" id="UP000321776"/>
    </source>
</evidence>
<dbReference type="RefSeq" id="WP_147236170.1">
    <property type="nucleotide sequence ID" value="NZ_JAZHFZ010000030.1"/>
</dbReference>
<evidence type="ECO:0000313" key="6">
    <source>
        <dbReference type="Proteomes" id="UP001481677"/>
    </source>
</evidence>
<dbReference type="EC" id="2.4.-.-" evidence="3"/>
<evidence type="ECO:0000256" key="1">
    <source>
        <dbReference type="ARBA" id="ARBA00022676"/>
    </source>
</evidence>
<protein>
    <submittedName>
        <fullName evidence="4">Glycosyltransferase family 9 protein</fullName>
        <ecNumber evidence="3">2.4.-.-</ecNumber>
    </submittedName>
</protein>
<keyword evidence="6" id="KW-1185">Reference proteome</keyword>
<reference evidence="4 5" key="1">
    <citation type="journal article" date="2018" name="Int. J. Syst. Evol. Microbiol.">
        <title>Paraburkholderia azotifigens sp. nov., a nitrogen-fixing bacterium isolated from paddy soil.</title>
        <authorList>
            <person name="Choi G.M."/>
            <person name="Im W.T."/>
        </authorList>
    </citation>
    <scope>NUCLEOTIDE SEQUENCE [LARGE SCALE GENOMIC DNA]</scope>
    <source>
        <strain evidence="4 5">NF 2-5-3</strain>
    </source>
</reference>
<keyword evidence="2 4" id="KW-0808">Transferase</keyword>
<dbReference type="GO" id="GO:0009244">
    <property type="term" value="P:lipopolysaccharide core region biosynthetic process"/>
    <property type="evidence" value="ECO:0007669"/>
    <property type="project" value="TreeGrafter"/>
</dbReference>
<dbReference type="InterPro" id="IPR002201">
    <property type="entry name" value="Glyco_trans_9"/>
</dbReference>
<dbReference type="InterPro" id="IPR051199">
    <property type="entry name" value="LPS_LOS_Heptosyltrfase"/>
</dbReference>
<dbReference type="GO" id="GO:0008713">
    <property type="term" value="F:ADP-heptose-lipopolysaccharide heptosyltransferase activity"/>
    <property type="evidence" value="ECO:0007669"/>
    <property type="project" value="TreeGrafter"/>
</dbReference>
<dbReference type="EMBL" id="VOQS01000003">
    <property type="protein sequence ID" value="TXC83992.1"/>
    <property type="molecule type" value="Genomic_DNA"/>
</dbReference>
<proteinExistence type="predicted"/>
<dbReference type="CDD" id="cd03789">
    <property type="entry name" value="GT9_LPS_heptosyltransferase"/>
    <property type="match status" value="1"/>
</dbReference>
<dbReference type="PANTHER" id="PTHR30160:SF1">
    <property type="entry name" value="LIPOPOLYSACCHARIDE 1,2-N-ACETYLGLUCOSAMINETRANSFERASE-RELATED"/>
    <property type="match status" value="1"/>
</dbReference>
<dbReference type="Proteomes" id="UP001481677">
    <property type="component" value="Unassembled WGS sequence"/>
</dbReference>
<sequence>MGWKNQLIETPVWLMSRFYPPRFDPLRDTPREILVLRPNDFGELLTTTPLFDALRKRFPSTRLIAGIGSWGRPILENNPYVDEIVELDAPWNNKIVADRSHKNVLRFLWSSPQVAALRARGGFDVAIDVLGSYMGAILMMRLGARYRIGVRGYRGGDSGCQAHVVYARRQCGRAALAQGELLGATDLPEARPQLFLTDDERADAAQRWASGTVAGRRTVRVVAGVGAGVAAKAWPAREAGAALAQIAQAFEQNGSACDIVIVGSTADRARAAEAIAAAGPGVAIRSLAGDVPMRSTFALVEQADVVLTNSTMLMHVAAAFRRPTVAVLGGSITKPDVHDAIWGYPAHYVSVAPERSAQGERREEWPAVGRVVEALVQAVAAHEPDKPGAPHTQLGAAA</sequence>
<evidence type="ECO:0000313" key="3">
    <source>
        <dbReference type="EMBL" id="MEM5343698.1"/>
    </source>
</evidence>
<comment type="caution">
    <text evidence="4">The sequence shown here is derived from an EMBL/GenBank/DDBJ whole genome shotgun (WGS) entry which is preliminary data.</text>
</comment>
<organism evidence="4 5">
    <name type="scientific">Paraburkholderia azotifigens</name>
    <dbReference type="NCBI Taxonomy" id="2057004"/>
    <lineage>
        <taxon>Bacteria</taxon>
        <taxon>Pseudomonadati</taxon>
        <taxon>Pseudomonadota</taxon>
        <taxon>Betaproteobacteria</taxon>
        <taxon>Burkholderiales</taxon>
        <taxon>Burkholderiaceae</taxon>
        <taxon>Paraburkholderia</taxon>
    </lineage>
</organism>
<evidence type="ECO:0000256" key="2">
    <source>
        <dbReference type="ARBA" id="ARBA00022679"/>
    </source>
</evidence>
<dbReference type="PANTHER" id="PTHR30160">
    <property type="entry name" value="TETRAACYLDISACCHARIDE 4'-KINASE-RELATED"/>
    <property type="match status" value="1"/>
</dbReference>
<dbReference type="Gene3D" id="3.40.50.2000">
    <property type="entry name" value="Glycogen Phosphorylase B"/>
    <property type="match status" value="2"/>
</dbReference>
<name>A0A5C6VF42_9BURK</name>